<dbReference type="InterPro" id="IPR000061">
    <property type="entry name" value="Surp"/>
</dbReference>
<dbReference type="SMART" id="SM00648">
    <property type="entry name" value="SWAP"/>
    <property type="match status" value="2"/>
</dbReference>
<evidence type="ECO:0000259" key="9">
    <source>
        <dbReference type="PROSITE" id="PS50128"/>
    </source>
</evidence>
<reference evidence="10 11" key="1">
    <citation type="journal article" date="2022" name="bioRxiv">
        <title>Genomics of Preaxostyla Flagellates Illuminates Evolutionary Transitions and the Path Towards Mitochondrial Loss.</title>
        <authorList>
            <person name="Novak L.V.F."/>
            <person name="Treitli S.C."/>
            <person name="Pyrih J."/>
            <person name="Halakuc P."/>
            <person name="Pipaliya S.V."/>
            <person name="Vacek V."/>
            <person name="Brzon O."/>
            <person name="Soukal P."/>
            <person name="Eme L."/>
            <person name="Dacks J.B."/>
            <person name="Karnkowska A."/>
            <person name="Elias M."/>
            <person name="Hampl V."/>
        </authorList>
    </citation>
    <scope>NUCLEOTIDE SEQUENCE [LARGE SCALE GENOMIC DNA]</scope>
    <source>
        <strain evidence="10">NAU3</strain>
        <tissue evidence="10">Gut</tissue>
    </source>
</reference>
<feature type="domain" description="SURP motif" evidence="9">
    <location>
        <begin position="20"/>
        <end position="62"/>
    </location>
</feature>
<comment type="caution">
    <text evidence="10">The sequence shown here is derived from an EMBL/GenBank/DDBJ whole genome shotgun (WGS) entry which is preliminary data.</text>
</comment>
<feature type="domain" description="SURP motif" evidence="9">
    <location>
        <begin position="133"/>
        <end position="175"/>
    </location>
</feature>
<keyword evidence="7" id="KW-0175">Coiled coil</keyword>
<dbReference type="PANTHER" id="PTHR15316">
    <property type="entry name" value="SPLICEOSOME ASSOCIATED PROTEIN 114/SWAP SPLICING FACTOR-RELATED"/>
    <property type="match status" value="1"/>
</dbReference>
<evidence type="ECO:0000256" key="2">
    <source>
        <dbReference type="ARBA" id="ARBA00022664"/>
    </source>
</evidence>
<dbReference type="SUPFAM" id="SSF109905">
    <property type="entry name" value="Surp module (SWAP domain)"/>
    <property type="match status" value="2"/>
</dbReference>
<organism evidence="10 11">
    <name type="scientific">Blattamonas nauphoetae</name>
    <dbReference type="NCBI Taxonomy" id="2049346"/>
    <lineage>
        <taxon>Eukaryota</taxon>
        <taxon>Metamonada</taxon>
        <taxon>Preaxostyla</taxon>
        <taxon>Oxymonadida</taxon>
        <taxon>Blattamonas</taxon>
    </lineage>
</organism>
<evidence type="ECO:0000256" key="6">
    <source>
        <dbReference type="ARBA" id="ARBA00023242"/>
    </source>
</evidence>
<dbReference type="EMBL" id="JARBJD010000087">
    <property type="protein sequence ID" value="KAK2953727.1"/>
    <property type="molecule type" value="Genomic_DNA"/>
</dbReference>
<evidence type="ECO:0000313" key="11">
    <source>
        <dbReference type="Proteomes" id="UP001281761"/>
    </source>
</evidence>
<evidence type="ECO:0000313" key="10">
    <source>
        <dbReference type="EMBL" id="KAK2953727.1"/>
    </source>
</evidence>
<dbReference type="Pfam" id="PF12230">
    <property type="entry name" value="PRP21_like_P"/>
    <property type="match status" value="1"/>
</dbReference>
<keyword evidence="2" id="KW-0507">mRNA processing</keyword>
<keyword evidence="5" id="KW-0508">mRNA splicing</keyword>
<comment type="subcellular location">
    <subcellularLocation>
        <location evidence="1">Nucleus</location>
    </subcellularLocation>
</comment>
<gene>
    <name evidence="10" type="ORF">BLNAU_11284</name>
</gene>
<keyword evidence="11" id="KW-1185">Reference proteome</keyword>
<evidence type="ECO:0000256" key="4">
    <source>
        <dbReference type="ARBA" id="ARBA00022737"/>
    </source>
</evidence>
<accession>A0ABQ9XS70</accession>
<evidence type="ECO:0000256" key="5">
    <source>
        <dbReference type="ARBA" id="ARBA00023187"/>
    </source>
</evidence>
<evidence type="ECO:0000256" key="8">
    <source>
        <dbReference type="SAM" id="MobiDB-lite"/>
    </source>
</evidence>
<dbReference type="PANTHER" id="PTHR15316:SF1">
    <property type="entry name" value="SPLICING FACTOR 3A SUBUNIT 1"/>
    <property type="match status" value="1"/>
</dbReference>
<evidence type="ECO:0000256" key="1">
    <source>
        <dbReference type="ARBA" id="ARBA00004123"/>
    </source>
</evidence>
<dbReference type="Pfam" id="PF01805">
    <property type="entry name" value="Surp"/>
    <property type="match status" value="2"/>
</dbReference>
<dbReference type="PROSITE" id="PS50128">
    <property type="entry name" value="SURP"/>
    <property type="match status" value="2"/>
</dbReference>
<keyword evidence="3" id="KW-0747">Spliceosome</keyword>
<name>A0ABQ9XS70_9EUKA</name>
<keyword evidence="6" id="KW-0539">Nucleus</keyword>
<feature type="coiled-coil region" evidence="7">
    <location>
        <begin position="193"/>
        <end position="239"/>
    </location>
</feature>
<dbReference type="InterPro" id="IPR022030">
    <property type="entry name" value="SF3A1_dom"/>
</dbReference>
<dbReference type="InterPro" id="IPR045146">
    <property type="entry name" value="SF3A1"/>
</dbReference>
<dbReference type="Proteomes" id="UP001281761">
    <property type="component" value="Unassembled WGS sequence"/>
</dbReference>
<feature type="region of interest" description="Disordered" evidence="8">
    <location>
        <begin position="389"/>
        <end position="413"/>
    </location>
</feature>
<evidence type="ECO:0000256" key="3">
    <source>
        <dbReference type="ARBA" id="ARBA00022728"/>
    </source>
</evidence>
<dbReference type="Gene3D" id="1.10.10.790">
    <property type="entry name" value="Surp module"/>
    <property type="match status" value="2"/>
</dbReference>
<sequence length="413" mass="46828">MSLGIGFGKTMRPPEDIITIMNKLLDLIMKHDDSYEKKVLERMPNNARMGFLDPSNIYHSYYQQLKHERVVTSNIEKAGLTALPSTISSQNTTENLVVERKATLSQLPNIPLPPPLRFAIDTPKHITPIELETIRLTAQYIAEKGRIALENIHQEKSQDPQFEFLNPSSSRNAYFVSILRQYQEVGRQNESTLTQIKNEAANQQLIYQRVKQRAMAERVQEIKQKREERLRESEKYKTRQIDWHDFIVIQTIEFDELTITPNQSMRNNQAAIAASAGVLVAPEDGATVMSLPSHSVSASGQSGGDEMEVEMEDEFVAAPLHVQPTVRTQICPFCKKPIPETEIAQHIKYETMDQHERNKRLEAFQKTRSIPLAEDDEMLRTVSNFAKNRPDLTSAAIGSGSGLGNEGEKRFGP</sequence>
<evidence type="ECO:0000256" key="7">
    <source>
        <dbReference type="SAM" id="Coils"/>
    </source>
</evidence>
<protein>
    <submittedName>
        <fullName evidence="10">Splicing factor 3A subunit 1</fullName>
    </submittedName>
</protein>
<dbReference type="InterPro" id="IPR035967">
    <property type="entry name" value="SWAP/Surp_sf"/>
</dbReference>
<keyword evidence="4" id="KW-0677">Repeat</keyword>
<proteinExistence type="predicted"/>